<organism evidence="2 3">
    <name type="scientific">Thermogutta terrifontis</name>
    <dbReference type="NCBI Taxonomy" id="1331910"/>
    <lineage>
        <taxon>Bacteria</taxon>
        <taxon>Pseudomonadati</taxon>
        <taxon>Planctomycetota</taxon>
        <taxon>Planctomycetia</taxon>
        <taxon>Pirellulales</taxon>
        <taxon>Thermoguttaceae</taxon>
        <taxon>Thermogutta</taxon>
    </lineage>
</organism>
<gene>
    <name evidence="2" type="ORF">THTE_0410</name>
</gene>
<name>A0A286RAM4_9BACT</name>
<dbReference type="AlphaFoldDB" id="A0A286RAM4"/>
<protein>
    <submittedName>
        <fullName evidence="2">Uncharacterized protein</fullName>
    </submittedName>
</protein>
<accession>A0A286RAM4</accession>
<keyword evidence="3" id="KW-1185">Reference proteome</keyword>
<feature type="region of interest" description="Disordered" evidence="1">
    <location>
        <begin position="19"/>
        <end position="48"/>
    </location>
</feature>
<reference evidence="2 3" key="1">
    <citation type="journal article" name="Front. Microbiol.">
        <title>Sugar Metabolism of the First Thermophilic Planctomycete Thermogutta terrifontis: Comparative Genomic and Transcriptomic Approaches.</title>
        <authorList>
            <person name="Elcheninov A.G."/>
            <person name="Menzel P."/>
            <person name="Gudbergsdottir S.R."/>
            <person name="Slesarev A.I."/>
            <person name="Kadnikov V.V."/>
            <person name="Krogh A."/>
            <person name="Bonch-Osmolovskaya E.A."/>
            <person name="Peng X."/>
            <person name="Kublanov I.V."/>
        </authorList>
    </citation>
    <scope>NUCLEOTIDE SEQUENCE [LARGE SCALE GENOMIC DNA]</scope>
    <source>
        <strain evidence="2 3">R1</strain>
    </source>
</reference>
<dbReference type="EMBL" id="CP018477">
    <property type="protein sequence ID" value="ASV73012.1"/>
    <property type="molecule type" value="Genomic_DNA"/>
</dbReference>
<evidence type="ECO:0000313" key="2">
    <source>
        <dbReference type="EMBL" id="ASV73012.1"/>
    </source>
</evidence>
<dbReference type="KEGG" id="ttf:THTE_0410"/>
<evidence type="ECO:0000256" key="1">
    <source>
        <dbReference type="SAM" id="MobiDB-lite"/>
    </source>
</evidence>
<evidence type="ECO:0000313" key="3">
    <source>
        <dbReference type="Proteomes" id="UP000215086"/>
    </source>
</evidence>
<dbReference type="Proteomes" id="UP000215086">
    <property type="component" value="Chromosome"/>
</dbReference>
<proteinExistence type="predicted"/>
<sequence>MSRPPFNVRSTIFLRRGLKSRAESGAKAPHSMAYATHPPSQHRQARGP</sequence>